<dbReference type="Pfam" id="PF08281">
    <property type="entry name" value="Sigma70_r4_2"/>
    <property type="match status" value="1"/>
</dbReference>
<evidence type="ECO:0000256" key="1">
    <source>
        <dbReference type="ARBA" id="ARBA00010641"/>
    </source>
</evidence>
<gene>
    <name evidence="7" type="ORF">Bccel_4398</name>
</gene>
<dbReference type="eggNOG" id="COG1595">
    <property type="taxonomic scope" value="Bacteria"/>
</dbReference>
<dbReference type="CDD" id="cd06171">
    <property type="entry name" value="Sigma70_r4"/>
    <property type="match status" value="1"/>
</dbReference>
<dbReference type="PANTHER" id="PTHR43133">
    <property type="entry name" value="RNA POLYMERASE ECF-TYPE SIGMA FACTO"/>
    <property type="match status" value="1"/>
</dbReference>
<dbReference type="AlphaFoldDB" id="A0A0L6JTR5"/>
<feature type="domain" description="RNA polymerase sigma-70 region 2" evidence="5">
    <location>
        <begin position="25"/>
        <end position="91"/>
    </location>
</feature>
<evidence type="ECO:0000256" key="2">
    <source>
        <dbReference type="ARBA" id="ARBA00023015"/>
    </source>
</evidence>
<dbReference type="EMBL" id="LGTC01000001">
    <property type="protein sequence ID" value="KNY29124.1"/>
    <property type="molecule type" value="Genomic_DNA"/>
</dbReference>
<dbReference type="SUPFAM" id="SSF88659">
    <property type="entry name" value="Sigma3 and sigma4 domains of RNA polymerase sigma factors"/>
    <property type="match status" value="1"/>
</dbReference>
<comment type="similarity">
    <text evidence="1">Belongs to the sigma-70 factor family. ECF subfamily.</text>
</comment>
<dbReference type="Gene3D" id="1.10.1740.10">
    <property type="match status" value="1"/>
</dbReference>
<keyword evidence="2" id="KW-0805">Transcription regulation</keyword>
<dbReference type="InterPro" id="IPR039425">
    <property type="entry name" value="RNA_pol_sigma-70-like"/>
</dbReference>
<evidence type="ECO:0000256" key="3">
    <source>
        <dbReference type="ARBA" id="ARBA00023082"/>
    </source>
</evidence>
<accession>A0A0L6JTR5</accession>
<dbReference type="PANTHER" id="PTHR43133:SF51">
    <property type="entry name" value="RNA POLYMERASE SIGMA FACTOR"/>
    <property type="match status" value="1"/>
</dbReference>
<name>A0A0L6JTR5_9FIRM</name>
<dbReference type="InterPro" id="IPR014284">
    <property type="entry name" value="RNA_pol_sigma-70_dom"/>
</dbReference>
<dbReference type="Pfam" id="PF04542">
    <property type="entry name" value="Sigma70_r2"/>
    <property type="match status" value="1"/>
</dbReference>
<feature type="domain" description="RNA polymerase sigma factor 70 region 4 type 2" evidence="6">
    <location>
        <begin position="121"/>
        <end position="173"/>
    </location>
</feature>
<evidence type="ECO:0000256" key="4">
    <source>
        <dbReference type="ARBA" id="ARBA00023163"/>
    </source>
</evidence>
<dbReference type="InterPro" id="IPR013249">
    <property type="entry name" value="RNA_pol_sigma70_r4_t2"/>
</dbReference>
<dbReference type="STRING" id="398512.Bccel_4398"/>
<evidence type="ECO:0000259" key="5">
    <source>
        <dbReference type="Pfam" id="PF04542"/>
    </source>
</evidence>
<comment type="caution">
    <text evidence="7">The sequence shown here is derived from an EMBL/GenBank/DDBJ whole genome shotgun (WGS) entry which is preliminary data.</text>
</comment>
<dbReference type="PATRIC" id="fig|398512.5.peg.4607"/>
<evidence type="ECO:0000313" key="8">
    <source>
        <dbReference type="Proteomes" id="UP000036923"/>
    </source>
</evidence>
<dbReference type="Proteomes" id="UP000036923">
    <property type="component" value="Unassembled WGS sequence"/>
</dbReference>
<organism evidence="7 8">
    <name type="scientific">Pseudobacteroides cellulosolvens ATCC 35603 = DSM 2933</name>
    <dbReference type="NCBI Taxonomy" id="398512"/>
    <lineage>
        <taxon>Bacteria</taxon>
        <taxon>Bacillati</taxon>
        <taxon>Bacillota</taxon>
        <taxon>Clostridia</taxon>
        <taxon>Eubacteriales</taxon>
        <taxon>Oscillospiraceae</taxon>
        <taxon>Pseudobacteroides</taxon>
    </lineage>
</organism>
<dbReference type="SUPFAM" id="SSF88946">
    <property type="entry name" value="Sigma2 domain of RNA polymerase sigma factors"/>
    <property type="match status" value="1"/>
</dbReference>
<dbReference type="GO" id="GO:0006352">
    <property type="term" value="P:DNA-templated transcription initiation"/>
    <property type="evidence" value="ECO:0007669"/>
    <property type="project" value="InterPro"/>
</dbReference>
<dbReference type="NCBIfam" id="TIGR02937">
    <property type="entry name" value="sigma70-ECF"/>
    <property type="match status" value="1"/>
</dbReference>
<dbReference type="InterPro" id="IPR013324">
    <property type="entry name" value="RNA_pol_sigma_r3/r4-like"/>
</dbReference>
<dbReference type="RefSeq" id="WP_242853057.1">
    <property type="nucleotide sequence ID" value="NZ_JQKC01000005.1"/>
</dbReference>
<protein>
    <submittedName>
        <fullName evidence="7">RNA polymerase, sigma-24 subunit, RpoE, ECF subfamily</fullName>
    </submittedName>
</protein>
<dbReference type="InterPro" id="IPR036388">
    <property type="entry name" value="WH-like_DNA-bd_sf"/>
</dbReference>
<dbReference type="GO" id="GO:0003677">
    <property type="term" value="F:DNA binding"/>
    <property type="evidence" value="ECO:0007669"/>
    <property type="project" value="InterPro"/>
</dbReference>
<sequence>MDPEISDIELVNKCIKGDQDAFSELVSRYKRLVFKVVYNVINNEQEVNDISQEVFLKVYKNLKAYNPEYKFSTWIVKIATNHCLDVVRKKKVDALPIDDAIDVSDKKDTPEEFYIRKEKVEKIREAISELPEKYRIPIILFHQNGLSYEEMTNIMNEPITIIKNRLYRARLMLKGKLVPEGKEGAL</sequence>
<dbReference type="InterPro" id="IPR013325">
    <property type="entry name" value="RNA_pol_sigma_r2"/>
</dbReference>
<keyword evidence="4" id="KW-0804">Transcription</keyword>
<dbReference type="GO" id="GO:0016987">
    <property type="term" value="F:sigma factor activity"/>
    <property type="evidence" value="ECO:0007669"/>
    <property type="project" value="UniProtKB-KW"/>
</dbReference>
<reference evidence="8" key="1">
    <citation type="submission" date="2015-07" db="EMBL/GenBank/DDBJ databases">
        <title>Near-Complete Genome Sequence of the Cellulolytic Bacterium Bacteroides (Pseudobacteroides) cellulosolvens ATCC 35603.</title>
        <authorList>
            <person name="Dassa B."/>
            <person name="Utturkar S.M."/>
            <person name="Klingeman D.M."/>
            <person name="Hurt R.A."/>
            <person name="Keller M."/>
            <person name="Xu J."/>
            <person name="Reddy Y.H.K."/>
            <person name="Borovok I."/>
            <person name="Grinberg I.R."/>
            <person name="Lamed R."/>
            <person name="Zhivin O."/>
            <person name="Bayer E.A."/>
            <person name="Brown S.D."/>
        </authorList>
    </citation>
    <scope>NUCLEOTIDE SEQUENCE [LARGE SCALE GENOMIC DNA]</scope>
    <source>
        <strain evidence="8">DSM 2933</strain>
    </source>
</reference>
<keyword evidence="8" id="KW-1185">Reference proteome</keyword>
<evidence type="ECO:0000313" key="7">
    <source>
        <dbReference type="EMBL" id="KNY29124.1"/>
    </source>
</evidence>
<evidence type="ECO:0000259" key="6">
    <source>
        <dbReference type="Pfam" id="PF08281"/>
    </source>
</evidence>
<dbReference type="InterPro" id="IPR007627">
    <property type="entry name" value="RNA_pol_sigma70_r2"/>
</dbReference>
<keyword evidence="3" id="KW-0731">Sigma factor</keyword>
<proteinExistence type="inferred from homology"/>
<dbReference type="Gene3D" id="1.10.10.10">
    <property type="entry name" value="Winged helix-like DNA-binding domain superfamily/Winged helix DNA-binding domain"/>
    <property type="match status" value="1"/>
</dbReference>